<accession>A0A7C3QTU1</accession>
<comment type="caution">
    <text evidence="1">Lacks conserved residue(s) required for the propagation of feature annotation.</text>
</comment>
<name>A0A7C3QTU1_9BACT</name>
<proteinExistence type="inferred from homology"/>
<sequence>MGRPLPELKKSPRGVLEKRKAFACLILKGGNKDNMEQIHDPAVLLNQIISAAEKSGARKIRKLGPVHWDNKEVPLVKILFRSRPENPRILLSAGIHGDEPAGPHSILSLLQKWNDPRLSPLLSRINLDLFPLINPGGFAQKTRQNADGIDLNREFAKGHPAKEVRYLMDDLRYREYAISVEFHEDIDARGFYLYEHFPEYTRPFAPAIIKHLEEEGFTILKDPVIEGMPAENGIIHPGRGRKKSHFRRHGWPKAIYMFRHGTPRTITAETPTMVPLDDRLRMHGIAFITALEELCGRGE</sequence>
<evidence type="ECO:0000313" key="3">
    <source>
        <dbReference type="EMBL" id="HFT93471.1"/>
    </source>
</evidence>
<dbReference type="GO" id="GO:0004181">
    <property type="term" value="F:metallocarboxypeptidase activity"/>
    <property type="evidence" value="ECO:0007669"/>
    <property type="project" value="InterPro"/>
</dbReference>
<dbReference type="GO" id="GO:0006508">
    <property type="term" value="P:proteolysis"/>
    <property type="evidence" value="ECO:0007669"/>
    <property type="project" value="InterPro"/>
</dbReference>
<protein>
    <submittedName>
        <fullName evidence="3">DUF2817 domain-containing protein</fullName>
    </submittedName>
</protein>
<comment type="similarity">
    <text evidence="1">Belongs to the peptidase M14 family.</text>
</comment>
<dbReference type="CDD" id="cd06231">
    <property type="entry name" value="M14_REP34-like"/>
    <property type="match status" value="1"/>
</dbReference>
<dbReference type="GO" id="GO:0008270">
    <property type="term" value="F:zinc ion binding"/>
    <property type="evidence" value="ECO:0007669"/>
    <property type="project" value="InterPro"/>
</dbReference>
<dbReference type="Pfam" id="PF00246">
    <property type="entry name" value="Peptidase_M14"/>
    <property type="match status" value="1"/>
</dbReference>
<dbReference type="PROSITE" id="PS52035">
    <property type="entry name" value="PEPTIDASE_M14"/>
    <property type="match status" value="1"/>
</dbReference>
<comment type="caution">
    <text evidence="3">The sequence shown here is derived from an EMBL/GenBank/DDBJ whole genome shotgun (WGS) entry which is preliminary data.</text>
</comment>
<dbReference type="AlphaFoldDB" id="A0A7C3QTU1"/>
<feature type="domain" description="Peptidase M14" evidence="2">
    <location>
        <begin position="37"/>
        <end position="299"/>
    </location>
</feature>
<dbReference type="SUPFAM" id="SSF53187">
    <property type="entry name" value="Zn-dependent exopeptidases"/>
    <property type="match status" value="1"/>
</dbReference>
<gene>
    <name evidence="3" type="ORF">ENX03_05935</name>
</gene>
<dbReference type="Gene3D" id="3.40.630.10">
    <property type="entry name" value="Zn peptidases"/>
    <property type="match status" value="1"/>
</dbReference>
<reference evidence="3" key="1">
    <citation type="journal article" date="2020" name="mSystems">
        <title>Genome- and Community-Level Interaction Insights into Carbon Utilization and Element Cycling Functions of Hydrothermarchaeota in Hydrothermal Sediment.</title>
        <authorList>
            <person name="Zhou Z."/>
            <person name="Liu Y."/>
            <person name="Xu W."/>
            <person name="Pan J."/>
            <person name="Luo Z.H."/>
            <person name="Li M."/>
        </authorList>
    </citation>
    <scope>NUCLEOTIDE SEQUENCE [LARGE SCALE GENOMIC DNA]</scope>
    <source>
        <strain evidence="3">SpSt-902</strain>
    </source>
</reference>
<dbReference type="InterPro" id="IPR000834">
    <property type="entry name" value="Peptidase_M14"/>
</dbReference>
<dbReference type="EMBL" id="DTMM01000115">
    <property type="protein sequence ID" value="HFT93471.1"/>
    <property type="molecule type" value="Genomic_DNA"/>
</dbReference>
<organism evidence="3">
    <name type="scientific">Leptospirillum ferriphilum</name>
    <dbReference type="NCBI Taxonomy" id="178606"/>
    <lineage>
        <taxon>Bacteria</taxon>
        <taxon>Pseudomonadati</taxon>
        <taxon>Nitrospirota</taxon>
        <taxon>Nitrospiria</taxon>
        <taxon>Nitrospirales</taxon>
        <taxon>Nitrospiraceae</taxon>
        <taxon>Leptospirillum</taxon>
    </lineage>
</organism>
<evidence type="ECO:0000256" key="1">
    <source>
        <dbReference type="PROSITE-ProRule" id="PRU01379"/>
    </source>
</evidence>
<evidence type="ECO:0000259" key="2">
    <source>
        <dbReference type="PROSITE" id="PS52035"/>
    </source>
</evidence>